<dbReference type="Proteomes" id="UP001139157">
    <property type="component" value="Unassembled WGS sequence"/>
</dbReference>
<protein>
    <submittedName>
        <fullName evidence="2">Sigma 54 modulation/S30EA ribosomal C-terminal domain-containing protein</fullName>
    </submittedName>
</protein>
<proteinExistence type="predicted"/>
<dbReference type="EMBL" id="JAMRXG010000001">
    <property type="protein sequence ID" value="MCM6772408.1"/>
    <property type="molecule type" value="Genomic_DNA"/>
</dbReference>
<evidence type="ECO:0000259" key="1">
    <source>
        <dbReference type="Pfam" id="PF16321"/>
    </source>
</evidence>
<dbReference type="RefSeq" id="WP_251909265.1">
    <property type="nucleotide sequence ID" value="NZ_JAMRXG010000001.1"/>
</dbReference>
<dbReference type="Gene3D" id="3.30.505.50">
    <property type="entry name" value="Sigma 54 modulation/S30EA ribosomal protein, C-terminal domain"/>
    <property type="match status" value="2"/>
</dbReference>
<dbReference type="InterPro" id="IPR032528">
    <property type="entry name" value="Ribosom_S30AE_C"/>
</dbReference>
<reference evidence="2" key="1">
    <citation type="submission" date="2022-06" db="EMBL/GenBank/DDBJ databases">
        <title>Novel species in genus nocardia.</title>
        <authorList>
            <person name="Li F."/>
        </authorList>
    </citation>
    <scope>NUCLEOTIDE SEQUENCE</scope>
    <source>
        <strain evidence="2">CDC141</strain>
    </source>
</reference>
<accession>A0A9X2E6I2</accession>
<evidence type="ECO:0000313" key="2">
    <source>
        <dbReference type="EMBL" id="MCM6772408.1"/>
    </source>
</evidence>
<gene>
    <name evidence="2" type="ORF">NDR86_02855</name>
</gene>
<feature type="domain" description="Sigma 54 modulation/S30EA ribosomal protein C-terminal" evidence="1">
    <location>
        <begin position="104"/>
        <end position="154"/>
    </location>
</feature>
<organism evidence="2 3">
    <name type="scientific">Nocardia pulmonis</name>
    <dbReference type="NCBI Taxonomy" id="2951408"/>
    <lineage>
        <taxon>Bacteria</taxon>
        <taxon>Bacillati</taxon>
        <taxon>Actinomycetota</taxon>
        <taxon>Actinomycetes</taxon>
        <taxon>Mycobacteriales</taxon>
        <taxon>Nocardiaceae</taxon>
        <taxon>Nocardia</taxon>
    </lineage>
</organism>
<dbReference type="Pfam" id="PF16321">
    <property type="entry name" value="Ribosom_S30AE_C"/>
    <property type="match status" value="1"/>
</dbReference>
<evidence type="ECO:0000313" key="3">
    <source>
        <dbReference type="Proteomes" id="UP001139157"/>
    </source>
</evidence>
<dbReference type="InterPro" id="IPR038416">
    <property type="entry name" value="Ribosom_S30AE_C_sf"/>
</dbReference>
<keyword evidence="3" id="KW-1185">Reference proteome</keyword>
<sequence length="230" mass="25353">MAEREVTRAEGAFVRVMRRHRLDLLVQVRLTARPADEAAVLVQAGLALPRTRVRTQLASPVGFAATLAAHRLDCQLVRISAGRLMRGWPDPARRPLAYSSGRASIVRRKVCPLGAHGLDEAVAMLDALDYDALLFTDRGTGEDAIVYWSGPFGIRLARQHSMRPPVRAGVPWTVDPHPARTSTETEAAEWLCRYGLPFVFCTDPSDRRGRLLYRRYDGDIGVVVPAGTGS</sequence>
<comment type="caution">
    <text evidence="2">The sequence shown here is derived from an EMBL/GenBank/DDBJ whole genome shotgun (WGS) entry which is preliminary data.</text>
</comment>
<name>A0A9X2E6I2_9NOCA</name>
<dbReference type="AlphaFoldDB" id="A0A9X2E6I2"/>